<dbReference type="EMBL" id="CP014007">
    <property type="protein sequence ID" value="ANI82469.1"/>
    <property type="molecule type" value="Genomic_DNA"/>
</dbReference>
<protein>
    <submittedName>
        <fullName evidence="1">Uncharacterized protein</fullName>
    </submittedName>
</protein>
<sequence length="134" mass="15389">MTDRLLFMLQGIDVLRAISGRPFATSPCLSEDLAFLQTDEAYVDYCVDADETFLMIPGSNMLKTQRKLWSLGRKQRILSDAQNTGVNHKSKKPIAMFQFIYNISNDYRFYQRGHHPAQAFELVLNALPSKRVEL</sequence>
<accession>A0ABM6BVV9</accession>
<keyword evidence="2" id="KW-1185">Reference proteome</keyword>
<proteinExistence type="predicted"/>
<dbReference type="Proteomes" id="UP000078227">
    <property type="component" value="Chromosome"/>
</dbReference>
<name>A0ABM6BVV9_9ENTR</name>
<gene>
    <name evidence="1" type="ORF">AWR26_10005</name>
</gene>
<reference evidence="1 2" key="1">
    <citation type="submission" date="2021-03" db="EMBL/GenBank/DDBJ databases">
        <authorList>
            <person name="Li Y."/>
            <person name="Li S."/>
            <person name="Chen M."/>
            <person name="Peng G."/>
            <person name="Tan Z."/>
            <person name="An Q."/>
        </authorList>
    </citation>
    <scope>NUCLEOTIDE SEQUENCE [LARGE SCALE GENOMIC DNA]</scope>
    <source>
        <strain evidence="1 2">Ola 51</strain>
    </source>
</reference>
<evidence type="ECO:0000313" key="2">
    <source>
        <dbReference type="Proteomes" id="UP000078227"/>
    </source>
</evidence>
<evidence type="ECO:0000313" key="1">
    <source>
        <dbReference type="EMBL" id="ANI82469.1"/>
    </source>
</evidence>
<dbReference type="RefSeq" id="WP_064565546.1">
    <property type="nucleotide sequence ID" value="NZ_CP014007.2"/>
</dbReference>
<organism evidence="1 2">
    <name type="scientific">Kosakonia oryzae</name>
    <dbReference type="NCBI Taxonomy" id="497725"/>
    <lineage>
        <taxon>Bacteria</taxon>
        <taxon>Pseudomonadati</taxon>
        <taxon>Pseudomonadota</taxon>
        <taxon>Gammaproteobacteria</taxon>
        <taxon>Enterobacterales</taxon>
        <taxon>Enterobacteriaceae</taxon>
        <taxon>Kosakonia</taxon>
    </lineage>
</organism>